<comment type="caution">
    <text evidence="3">The sequence shown here is derived from an EMBL/GenBank/DDBJ whole genome shotgun (WGS) entry which is preliminary data.</text>
</comment>
<dbReference type="AlphaFoldDB" id="A0A7X0MWU4"/>
<evidence type="ECO:0000313" key="3">
    <source>
        <dbReference type="EMBL" id="MBB6521344.1"/>
    </source>
</evidence>
<dbReference type="RefSeq" id="WP_166848759.1">
    <property type="nucleotide sequence ID" value="NZ_JAAONY010000001.1"/>
</dbReference>
<accession>A0A7X0MWU4</accession>
<evidence type="ECO:0000313" key="4">
    <source>
        <dbReference type="Proteomes" id="UP000528457"/>
    </source>
</evidence>
<feature type="chain" id="PRO_5030769191" description="PsiF repeat-containing protein" evidence="2">
    <location>
        <begin position="25"/>
        <end position="88"/>
    </location>
</feature>
<evidence type="ECO:0000256" key="2">
    <source>
        <dbReference type="SAM" id="SignalP"/>
    </source>
</evidence>
<proteinExistence type="predicted"/>
<reference evidence="3 4" key="1">
    <citation type="submission" date="2020-08" db="EMBL/GenBank/DDBJ databases">
        <title>Genomic Encyclopedia of Type Strains, Phase IV (KMG-IV): sequencing the most valuable type-strain genomes for metagenomic binning, comparative biology and taxonomic classification.</title>
        <authorList>
            <person name="Goeker M."/>
        </authorList>
    </citation>
    <scope>NUCLEOTIDE SEQUENCE [LARGE SCALE GENOMIC DNA]</scope>
    <source>
        <strain evidence="3 4">DSM 22368</strain>
    </source>
</reference>
<keyword evidence="4" id="KW-1185">Reference proteome</keyword>
<dbReference type="InParanoid" id="A0A7X0MWU4"/>
<gene>
    <name evidence="3" type="ORF">HNR48_001622</name>
</gene>
<organism evidence="3 4">
    <name type="scientific">Pseudoteredinibacter isoporae</name>
    <dbReference type="NCBI Taxonomy" id="570281"/>
    <lineage>
        <taxon>Bacteria</taxon>
        <taxon>Pseudomonadati</taxon>
        <taxon>Pseudomonadota</taxon>
        <taxon>Gammaproteobacteria</taxon>
        <taxon>Cellvibrionales</taxon>
        <taxon>Cellvibrionaceae</taxon>
        <taxon>Pseudoteredinibacter</taxon>
    </lineage>
</organism>
<dbReference type="Proteomes" id="UP000528457">
    <property type="component" value="Unassembled WGS sequence"/>
</dbReference>
<name>A0A7X0MWU4_9GAMM</name>
<keyword evidence="2" id="KW-0732">Signal</keyword>
<feature type="signal peptide" evidence="2">
    <location>
        <begin position="1"/>
        <end position="24"/>
    </location>
</feature>
<dbReference type="EMBL" id="JACHHT010000001">
    <property type="protein sequence ID" value="MBB6521344.1"/>
    <property type="molecule type" value="Genomic_DNA"/>
</dbReference>
<evidence type="ECO:0008006" key="5">
    <source>
        <dbReference type="Google" id="ProtNLM"/>
    </source>
</evidence>
<feature type="region of interest" description="Disordered" evidence="1">
    <location>
        <begin position="67"/>
        <end position="88"/>
    </location>
</feature>
<sequence length="88" mass="9612">MKLIKSSLIPMLAVAALATSPAHAADEKKAEAAEKANKKICKKYRPTGTRIAKKTCMTQGAWDELKRRAQEAARNSQRLSGQQSRESG</sequence>
<protein>
    <recommendedName>
        <fullName evidence="5">PsiF repeat-containing protein</fullName>
    </recommendedName>
</protein>
<evidence type="ECO:0000256" key="1">
    <source>
        <dbReference type="SAM" id="MobiDB-lite"/>
    </source>
</evidence>
<feature type="compositionally biased region" description="Polar residues" evidence="1">
    <location>
        <begin position="73"/>
        <end position="88"/>
    </location>
</feature>